<accession>A0A5N7CA73</accession>
<evidence type="ECO:0000313" key="2">
    <source>
        <dbReference type="EMBL" id="KAE8390718.1"/>
    </source>
</evidence>
<organism evidence="2">
    <name type="scientific">Petromyces alliaceus</name>
    <name type="common">Aspergillus alliaceus</name>
    <dbReference type="NCBI Taxonomy" id="209559"/>
    <lineage>
        <taxon>Eukaryota</taxon>
        <taxon>Fungi</taxon>
        <taxon>Dikarya</taxon>
        <taxon>Ascomycota</taxon>
        <taxon>Pezizomycotina</taxon>
        <taxon>Eurotiomycetes</taxon>
        <taxon>Eurotiomycetidae</taxon>
        <taxon>Eurotiales</taxon>
        <taxon>Aspergillaceae</taxon>
        <taxon>Aspergillus</taxon>
        <taxon>Aspergillus subgen. Circumdati</taxon>
    </lineage>
</organism>
<dbReference type="InterPro" id="IPR025659">
    <property type="entry name" value="Tubby-like_C"/>
</dbReference>
<dbReference type="InterPro" id="IPR007612">
    <property type="entry name" value="LOR"/>
</dbReference>
<name>A0A5N7CA73_PETAA</name>
<reference evidence="2" key="1">
    <citation type="submission" date="2019-04" db="EMBL/GenBank/DDBJ databases">
        <title>Friends and foes A comparative genomics studyof 23 Aspergillus species from section Flavi.</title>
        <authorList>
            <consortium name="DOE Joint Genome Institute"/>
            <person name="Kjaerbolling I."/>
            <person name="Vesth T."/>
            <person name="Frisvad J.C."/>
            <person name="Nybo J.L."/>
            <person name="Theobald S."/>
            <person name="Kildgaard S."/>
            <person name="Isbrandt T."/>
            <person name="Kuo A."/>
            <person name="Sato A."/>
            <person name="Lyhne E.K."/>
            <person name="Kogle M.E."/>
            <person name="Wiebenga A."/>
            <person name="Kun R.S."/>
            <person name="Lubbers R.J."/>
            <person name="Makela M.R."/>
            <person name="Barry K."/>
            <person name="Chovatia M."/>
            <person name="Clum A."/>
            <person name="Daum C."/>
            <person name="Haridas S."/>
            <person name="He G."/>
            <person name="LaButti K."/>
            <person name="Lipzen A."/>
            <person name="Mondo S."/>
            <person name="Riley R."/>
            <person name="Salamov A."/>
            <person name="Simmons B.A."/>
            <person name="Magnuson J.K."/>
            <person name="Henrissat B."/>
            <person name="Mortensen U.H."/>
            <person name="Larsen T.O."/>
            <person name="Devries R.P."/>
            <person name="Grigoriev I.V."/>
            <person name="Machida M."/>
            <person name="Baker S.E."/>
            <person name="Andersen M.R."/>
        </authorList>
    </citation>
    <scope>NUCLEOTIDE SEQUENCE [LARGE SCALE GENOMIC DNA]</scope>
    <source>
        <strain evidence="2">IBT 14317</strain>
    </source>
</reference>
<dbReference type="SUPFAM" id="SSF54518">
    <property type="entry name" value="Tubby C-terminal domain-like"/>
    <property type="match status" value="1"/>
</dbReference>
<sequence>MASNLPPLKQPIAIRPDHIATGPTTLQVKHHTYSISQGDFTVSYSPDRTNTHATKLFSVNGHALSWRQRRDFCDASGLPLFELHRKGAGGTWFVQLPGSISSSDPIITLAPRWSWTKDKVDVYFRNAMGGEEVVLEVRGQDTWKRRTNVYRDGVLVMTIRVVDLLRVSSTRKPERVVEIAEGMDLALASVVTVLVAEKFAGNVCLKSTFSPSGGGGGGDVDETKNLEYVRDYIQAETLKPSLPSMTLDQYIRNLSSLPKTLKIVNLWVKVMHGLESTQESAAFFMEYCRHNTGLLAVRADEGTGGNYLRFLDGNIPPRSPSHHPT</sequence>
<proteinExistence type="inferred from homology"/>
<gene>
    <name evidence="2" type="ORF">BDV23DRAFT_183237</name>
</gene>
<evidence type="ECO:0000256" key="1">
    <source>
        <dbReference type="ARBA" id="ARBA00005437"/>
    </source>
</evidence>
<dbReference type="Proteomes" id="UP000326877">
    <property type="component" value="Unassembled WGS sequence"/>
</dbReference>
<dbReference type="EMBL" id="ML735252">
    <property type="protein sequence ID" value="KAE8390718.1"/>
    <property type="molecule type" value="Genomic_DNA"/>
</dbReference>
<dbReference type="OrthoDB" id="97518at2759"/>
<dbReference type="AlphaFoldDB" id="A0A5N7CA73"/>
<dbReference type="InterPro" id="IPR038595">
    <property type="entry name" value="LOR_sf"/>
</dbReference>
<comment type="similarity">
    <text evidence="1">Belongs to the LOR family.</text>
</comment>
<dbReference type="Gene3D" id="3.90.660.10">
    <property type="match status" value="1"/>
</dbReference>
<protein>
    <submittedName>
        <fullName evidence="2">Tubby C-terminal-like domain-containing protein</fullName>
    </submittedName>
</protein>
<dbReference type="Gene3D" id="2.40.160.200">
    <property type="entry name" value="LURP1-related"/>
    <property type="match status" value="1"/>
</dbReference>
<dbReference type="Pfam" id="PF04525">
    <property type="entry name" value="LOR"/>
    <property type="match status" value="1"/>
</dbReference>